<sequence length="284" mass="31876">MTKPSTLQGNGIGLRTPHYHQFLEQTIDIDWLEVHSENYFGNGGFDLHVLEHVARDYPISLHGVGLGLGSATPDSLNSIHLKKLKRLVDRVQPALVSEHLCWGAVAQQHLNDLLPLSLSEQALSLVCDRVDFLQNYLQRQVLIENVSTYLRFRDDAMSEAEFLIALSHRTGCGVLLDLNNLYVNQCNHAEDAYAAIRQFANLPTQIVGEIHLAGHTRSDAVVIDDHGSCVAPEVWDLYLEFCREVSSDVPTLIEWDTDVPELKVLLSEANKMQAIREQAGFRDE</sequence>
<accession>A0ABV6ICX0</accession>
<organism evidence="1 2">
    <name type="scientific">Undibacterium danionis</name>
    <dbReference type="NCBI Taxonomy" id="1812100"/>
    <lineage>
        <taxon>Bacteria</taxon>
        <taxon>Pseudomonadati</taxon>
        <taxon>Pseudomonadota</taxon>
        <taxon>Betaproteobacteria</taxon>
        <taxon>Burkholderiales</taxon>
        <taxon>Oxalobacteraceae</taxon>
        <taxon>Undibacterium</taxon>
    </lineage>
</organism>
<dbReference type="PANTHER" id="PTHR42194">
    <property type="entry name" value="UPF0276 PROTEIN HI_1600"/>
    <property type="match status" value="1"/>
</dbReference>
<keyword evidence="2" id="KW-1185">Reference proteome</keyword>
<name>A0ABV6ICX0_9BURK</name>
<comment type="caution">
    <text evidence="1">The sequence shown here is derived from an EMBL/GenBank/DDBJ whole genome shotgun (WGS) entry which is preliminary data.</text>
</comment>
<dbReference type="InterPro" id="IPR007801">
    <property type="entry name" value="MbnB/TglH/ChrH"/>
</dbReference>
<proteinExistence type="predicted"/>
<dbReference type="Pfam" id="PF05114">
    <property type="entry name" value="MbnB_TglH_ChrH"/>
    <property type="match status" value="1"/>
</dbReference>
<evidence type="ECO:0000313" key="2">
    <source>
        <dbReference type="Proteomes" id="UP001589844"/>
    </source>
</evidence>
<dbReference type="Gene3D" id="3.20.20.150">
    <property type="entry name" value="Divalent-metal-dependent TIM barrel enzymes"/>
    <property type="match status" value="1"/>
</dbReference>
<dbReference type="PANTHER" id="PTHR42194:SF1">
    <property type="entry name" value="UPF0276 PROTEIN HI_1600"/>
    <property type="match status" value="1"/>
</dbReference>
<dbReference type="InterPro" id="IPR036237">
    <property type="entry name" value="Xyl_isomerase-like_sf"/>
</dbReference>
<dbReference type="EMBL" id="JBHLXJ010000008">
    <property type="protein sequence ID" value="MFC0349648.1"/>
    <property type="molecule type" value="Genomic_DNA"/>
</dbReference>
<reference evidence="1 2" key="1">
    <citation type="submission" date="2024-09" db="EMBL/GenBank/DDBJ databases">
        <authorList>
            <person name="Sun Q."/>
            <person name="Mori K."/>
        </authorList>
    </citation>
    <scope>NUCLEOTIDE SEQUENCE [LARGE SCALE GENOMIC DNA]</scope>
    <source>
        <strain evidence="1 2">CCM 8677</strain>
    </source>
</reference>
<evidence type="ECO:0000313" key="1">
    <source>
        <dbReference type="EMBL" id="MFC0349648.1"/>
    </source>
</evidence>
<dbReference type="SUPFAM" id="SSF51658">
    <property type="entry name" value="Xylose isomerase-like"/>
    <property type="match status" value="1"/>
</dbReference>
<protein>
    <submittedName>
        <fullName evidence="1">DUF692 family multinuclear iron-containing protein</fullName>
    </submittedName>
</protein>
<dbReference type="NCBIfam" id="NF003818">
    <property type="entry name" value="PRK05409.1"/>
    <property type="match status" value="1"/>
</dbReference>
<gene>
    <name evidence="1" type="ORF">ACFFJH_07500</name>
</gene>
<dbReference type="Proteomes" id="UP001589844">
    <property type="component" value="Unassembled WGS sequence"/>
</dbReference>